<dbReference type="HAMAP" id="MF_00558">
    <property type="entry name" value="Succ_CoA_beta"/>
    <property type="match status" value="1"/>
</dbReference>
<keyword evidence="1 6" id="KW-0816">Tricarboxylic acid cycle</keyword>
<feature type="binding site" evidence="6">
    <location>
        <position position="256"/>
    </location>
    <ligand>
        <name>substrate</name>
        <note>ligand shared with subunit alpha</note>
    </ligand>
</feature>
<feature type="binding site" evidence="6">
    <location>
        <position position="205"/>
    </location>
    <ligand>
        <name>Mg(2+)</name>
        <dbReference type="ChEBI" id="CHEBI:18420"/>
    </ligand>
</feature>
<dbReference type="PANTHER" id="PTHR11815:SF10">
    <property type="entry name" value="SUCCINATE--COA LIGASE [GDP-FORMING] SUBUNIT BETA, MITOCHONDRIAL"/>
    <property type="match status" value="1"/>
</dbReference>
<dbReference type="SUPFAM" id="SSF56059">
    <property type="entry name" value="Glutathione synthetase ATP-binding domain-like"/>
    <property type="match status" value="1"/>
</dbReference>
<dbReference type="Pfam" id="PF00549">
    <property type="entry name" value="Ligase_CoA"/>
    <property type="match status" value="1"/>
</dbReference>
<comment type="catalytic activity">
    <reaction evidence="6">
        <text>GTP + succinate + CoA = succinyl-CoA + GDP + phosphate</text>
        <dbReference type="Rhea" id="RHEA:22120"/>
        <dbReference type="ChEBI" id="CHEBI:30031"/>
        <dbReference type="ChEBI" id="CHEBI:37565"/>
        <dbReference type="ChEBI" id="CHEBI:43474"/>
        <dbReference type="ChEBI" id="CHEBI:57287"/>
        <dbReference type="ChEBI" id="CHEBI:57292"/>
        <dbReference type="ChEBI" id="CHEBI:58189"/>
    </reaction>
</comment>
<accession>A0ABZ1BX47</accession>
<evidence type="ECO:0000256" key="7">
    <source>
        <dbReference type="PROSITE-ProRule" id="PRU00409"/>
    </source>
</evidence>
<dbReference type="SUPFAM" id="SSF52210">
    <property type="entry name" value="Succinyl-CoA synthetase domains"/>
    <property type="match status" value="1"/>
</dbReference>
<dbReference type="NCBIfam" id="NF001913">
    <property type="entry name" value="PRK00696.1"/>
    <property type="match status" value="1"/>
</dbReference>
<comment type="catalytic activity">
    <reaction evidence="6">
        <text>succinate + ATP + CoA = succinyl-CoA + ADP + phosphate</text>
        <dbReference type="Rhea" id="RHEA:17661"/>
        <dbReference type="ChEBI" id="CHEBI:30031"/>
        <dbReference type="ChEBI" id="CHEBI:30616"/>
        <dbReference type="ChEBI" id="CHEBI:43474"/>
        <dbReference type="ChEBI" id="CHEBI:57287"/>
        <dbReference type="ChEBI" id="CHEBI:57292"/>
        <dbReference type="ChEBI" id="CHEBI:456216"/>
        <dbReference type="EC" id="6.2.1.5"/>
    </reaction>
</comment>
<dbReference type="Proteomes" id="UP001332192">
    <property type="component" value="Chromosome"/>
</dbReference>
<feature type="binding site" evidence="6">
    <location>
        <begin position="52"/>
        <end position="54"/>
    </location>
    <ligand>
        <name>ATP</name>
        <dbReference type="ChEBI" id="CHEBI:30616"/>
    </ligand>
</feature>
<dbReference type="InterPro" id="IPR013650">
    <property type="entry name" value="ATP-grasp_succ-CoA_synth-type"/>
</dbReference>
<name>A0ABZ1BX47_9FIRM</name>
<keyword evidence="2 6" id="KW-0436">Ligase</keyword>
<comment type="cofactor">
    <cofactor evidence="6">
        <name>Mg(2+)</name>
        <dbReference type="ChEBI" id="CHEBI:18420"/>
    </cofactor>
    <text evidence="6">Binds 1 Mg(2+) ion per subunit.</text>
</comment>
<dbReference type="InterPro" id="IPR017866">
    <property type="entry name" value="Succ-CoA_synthase_bsu_CS"/>
</dbReference>
<comment type="subunit">
    <text evidence="6">Heterotetramer of two alpha and two beta subunits.</text>
</comment>
<feature type="binding site" evidence="6">
    <location>
        <position position="99"/>
    </location>
    <ligand>
        <name>ATP</name>
        <dbReference type="ChEBI" id="CHEBI:30616"/>
    </ligand>
</feature>
<evidence type="ECO:0000256" key="4">
    <source>
        <dbReference type="ARBA" id="ARBA00022741"/>
    </source>
</evidence>
<dbReference type="EMBL" id="CP141615">
    <property type="protein sequence ID" value="WRP17101.1"/>
    <property type="molecule type" value="Genomic_DNA"/>
</dbReference>
<dbReference type="Gene3D" id="3.40.50.261">
    <property type="entry name" value="Succinyl-CoA synthetase domains"/>
    <property type="match status" value="1"/>
</dbReference>
<dbReference type="InterPro" id="IPR013815">
    <property type="entry name" value="ATP_grasp_subdomain_1"/>
</dbReference>
<sequence length="381" mass="40982">MRLTEAQSKAIFRDGGLPVPDGRVASSPDEVRQIAGELGGRVAVKVQIPIGGRGKAGGIRIAATPDDAARAASELIGARIRGYEVRQVLVERAAAVQREYYLSVTVDRSRQAAVAIFSTAGGMDIEEVAEKTPHLVAKEWADPLLGLRDFQVRRLFEEGGAPAEARKELARFARILYELFRRHDAQLVEINPLAQLEDGTLVALDGKVEIDDNALFRHPDLAAMREVEGDHPLERAAREQHLAYVKLDGNVGIIGNGAGLVMATLDMVQREGGRPANFLDIGGGARADVVERALRIVLSDPDVKSVLINVFGGITRGDEVARGMLQALGQLERRSVPIVVRLAGTRAEEGRALLVQAGRGIETAPTFQQAARRVVELAAGA</sequence>
<feature type="binding site" evidence="6">
    <location>
        <position position="45"/>
    </location>
    <ligand>
        <name>ATP</name>
        <dbReference type="ChEBI" id="CHEBI:30616"/>
    </ligand>
</feature>
<dbReference type="PANTHER" id="PTHR11815">
    <property type="entry name" value="SUCCINYL-COA SYNTHETASE BETA CHAIN"/>
    <property type="match status" value="1"/>
</dbReference>
<dbReference type="EC" id="6.2.1.5" evidence="6"/>
<keyword evidence="5 6" id="KW-0460">Magnesium</keyword>
<keyword evidence="6 7" id="KW-0067">ATP-binding</keyword>
<dbReference type="InterPro" id="IPR016102">
    <property type="entry name" value="Succinyl-CoA_synth-like"/>
</dbReference>
<evidence type="ECO:0000256" key="3">
    <source>
        <dbReference type="ARBA" id="ARBA00022723"/>
    </source>
</evidence>
<dbReference type="PIRSF" id="PIRSF001554">
    <property type="entry name" value="SucCS_beta"/>
    <property type="match status" value="1"/>
</dbReference>
<organism evidence="9 10">
    <name type="scientific">Carboxydichorda subterranea</name>
    <dbReference type="NCBI Taxonomy" id="3109565"/>
    <lineage>
        <taxon>Bacteria</taxon>
        <taxon>Bacillati</taxon>
        <taxon>Bacillota</taxon>
        <taxon>Limnochordia</taxon>
        <taxon>Limnochordales</taxon>
        <taxon>Geochordaceae</taxon>
        <taxon>Carboxydichorda</taxon>
    </lineage>
</organism>
<feature type="binding site" evidence="6">
    <location>
        <position position="91"/>
    </location>
    <ligand>
        <name>ATP</name>
        <dbReference type="ChEBI" id="CHEBI:30616"/>
    </ligand>
</feature>
<evidence type="ECO:0000259" key="8">
    <source>
        <dbReference type="PROSITE" id="PS50975"/>
    </source>
</evidence>
<dbReference type="GO" id="GO:0004775">
    <property type="term" value="F:succinate-CoA ligase (ADP-forming) activity"/>
    <property type="evidence" value="ECO:0007669"/>
    <property type="project" value="UniProtKB-EC"/>
</dbReference>
<evidence type="ECO:0000256" key="5">
    <source>
        <dbReference type="ARBA" id="ARBA00022842"/>
    </source>
</evidence>
<comment type="pathway">
    <text evidence="6">Carbohydrate metabolism; tricarboxylic acid cycle; succinate from succinyl-CoA (ligase route): step 1/1.</text>
</comment>
<dbReference type="InterPro" id="IPR005809">
    <property type="entry name" value="Succ_CoA_ligase-like_bsu"/>
</dbReference>
<gene>
    <name evidence="6 9" type="primary">sucC</name>
    <name evidence="9" type="ORF">U7230_13585</name>
</gene>
<comment type="similarity">
    <text evidence="6">Belongs to the succinate/malate CoA ligase beta subunit family.</text>
</comment>
<evidence type="ECO:0000256" key="1">
    <source>
        <dbReference type="ARBA" id="ARBA00022532"/>
    </source>
</evidence>
<dbReference type="Pfam" id="PF08442">
    <property type="entry name" value="ATP-grasp_2"/>
    <property type="match status" value="1"/>
</dbReference>
<dbReference type="Gene3D" id="3.30.470.20">
    <property type="entry name" value="ATP-grasp fold, B domain"/>
    <property type="match status" value="1"/>
</dbReference>
<dbReference type="PROSITE" id="PS01217">
    <property type="entry name" value="SUCCINYL_COA_LIG_3"/>
    <property type="match status" value="1"/>
</dbReference>
<keyword evidence="3 6" id="KW-0479">Metal-binding</keyword>
<dbReference type="PROSITE" id="PS50975">
    <property type="entry name" value="ATP_GRASP"/>
    <property type="match status" value="1"/>
</dbReference>
<keyword evidence="4 6" id="KW-0547">Nucleotide-binding</keyword>
<dbReference type="InterPro" id="IPR011761">
    <property type="entry name" value="ATP-grasp"/>
</dbReference>
<feature type="domain" description="ATP-grasp" evidence="8">
    <location>
        <begin position="9"/>
        <end position="219"/>
    </location>
</feature>
<feature type="binding site" evidence="6">
    <location>
        <position position="94"/>
    </location>
    <ligand>
        <name>ATP</name>
        <dbReference type="ChEBI" id="CHEBI:30616"/>
    </ligand>
</feature>
<feature type="binding site" evidence="6">
    <location>
        <begin position="313"/>
        <end position="315"/>
    </location>
    <ligand>
        <name>substrate</name>
        <note>ligand shared with subunit alpha</note>
    </ligand>
</feature>
<dbReference type="RefSeq" id="WP_324716373.1">
    <property type="nucleotide sequence ID" value="NZ_CP141615.1"/>
</dbReference>
<evidence type="ECO:0000313" key="10">
    <source>
        <dbReference type="Proteomes" id="UP001332192"/>
    </source>
</evidence>
<evidence type="ECO:0000313" key="9">
    <source>
        <dbReference type="EMBL" id="WRP17101.1"/>
    </source>
</evidence>
<feature type="binding site" evidence="6">
    <location>
        <position position="191"/>
    </location>
    <ligand>
        <name>Mg(2+)</name>
        <dbReference type="ChEBI" id="CHEBI:18420"/>
    </ligand>
</feature>
<protein>
    <recommendedName>
        <fullName evidence="6">Succinate--CoA ligase [ADP-forming] subunit beta</fullName>
        <ecNumber evidence="6">6.2.1.5</ecNumber>
    </recommendedName>
    <alternativeName>
        <fullName evidence="6">Succinyl-CoA synthetase subunit beta</fullName>
        <shortName evidence="6">SCS-beta</shortName>
    </alternativeName>
</protein>
<evidence type="ECO:0000256" key="2">
    <source>
        <dbReference type="ARBA" id="ARBA00022598"/>
    </source>
</evidence>
<reference evidence="9 10" key="1">
    <citation type="journal article" date="2024" name="Front. Microbiol.">
        <title>Novel thermophilic genera Geochorda gen. nov. and Carboxydochorda gen. nov. from the deep terrestrial subsurface reveal the ecophysiological diversity in the class Limnochordia.</title>
        <authorList>
            <person name="Karnachuk O.V."/>
            <person name="Lukina A.P."/>
            <person name="Avakyan M.R."/>
            <person name="Kadnikov V.V."/>
            <person name="Begmatov S."/>
            <person name="Beletsky A.V."/>
            <person name="Vlasova K.G."/>
            <person name="Novikov A.A."/>
            <person name="Shcherbakova V.A."/>
            <person name="Mardanov A.V."/>
            <person name="Ravin N.V."/>
        </authorList>
    </citation>
    <scope>NUCLEOTIDE SEQUENCE [LARGE SCALE GENOMIC DNA]</scope>
    <source>
        <strain evidence="9 10">L945</strain>
    </source>
</reference>
<dbReference type="InterPro" id="IPR005811">
    <property type="entry name" value="SUCC_ACL_C"/>
</dbReference>
<proteinExistence type="inferred from homology"/>
<comment type="function">
    <text evidence="6">Succinyl-CoA synthetase functions in the citric acid cycle (TCA), coupling the hydrolysis of succinyl-CoA to the synthesis of either ATP or GTP and thus represents the only step of substrate-level phosphorylation in the TCA. The beta subunit provides nucleotide specificity of the enzyme and binds the substrate succinate, while the binding sites for coenzyme A and phosphate are found in the alpha subunit.</text>
</comment>
<keyword evidence="10" id="KW-1185">Reference proteome</keyword>
<evidence type="ECO:0000256" key="6">
    <source>
        <dbReference type="HAMAP-Rule" id="MF_00558"/>
    </source>
</evidence>
<dbReference type="Gene3D" id="3.30.1490.20">
    <property type="entry name" value="ATP-grasp fold, A domain"/>
    <property type="match status" value="1"/>
</dbReference>
<dbReference type="NCBIfam" id="TIGR01016">
    <property type="entry name" value="sucCoAbeta"/>
    <property type="match status" value="1"/>
</dbReference>